<protein>
    <submittedName>
        <fullName evidence="2">GST-5</fullName>
    </submittedName>
</protein>
<sequence length="78" mass="8470">EFRNSGIPFCTIKFNHNYKNVVLGFTINIMYNPAQQEGPAPHHPGPLSQSPETPGWEGDPQGLAGTDEAGFQAQSSQD</sequence>
<name>P97514_9MURI</name>
<dbReference type="EMBL" id="S82156">
    <property type="protein sequence ID" value="AAB47097.1"/>
    <property type="molecule type" value="mRNA"/>
</dbReference>
<dbReference type="AlphaFoldDB" id="P97514"/>
<feature type="non-terminal residue" evidence="2">
    <location>
        <position position="78"/>
    </location>
</feature>
<evidence type="ECO:0000313" key="2">
    <source>
        <dbReference type="EMBL" id="AAB47097.1"/>
    </source>
</evidence>
<accession>P97514</accession>
<gene>
    <name evidence="2" type="primary">GST-5</name>
</gene>
<reference evidence="2" key="1">
    <citation type="journal article" date="1995" name="J. Reprod. Immunol.">
        <title>Epitope analysis of a sperm acrosomal antigen defined by HSA-5 monoclonal antibody.</title>
        <authorList>
            <person name="Lee C.Y."/>
            <person name="Yoshiki T."/>
            <person name="Chui L."/>
            <person name="McChesney P."/>
            <person name="Herr J.C."/>
            <person name="Hwang E.S."/>
            <person name="Huang E.S."/>
        </authorList>
    </citation>
    <scope>NUCLEOTIDE SEQUENCE</scope>
</reference>
<proteinExistence type="evidence at transcript level"/>
<feature type="region of interest" description="Disordered" evidence="1">
    <location>
        <begin position="33"/>
        <end position="78"/>
    </location>
</feature>
<organism evidence="2">
    <name type="scientific">Mus sp</name>
    <dbReference type="NCBI Taxonomy" id="10095"/>
    <lineage>
        <taxon>Eukaryota</taxon>
        <taxon>Metazoa</taxon>
        <taxon>Chordata</taxon>
        <taxon>Craniata</taxon>
        <taxon>Vertebrata</taxon>
        <taxon>Euteleostomi</taxon>
        <taxon>Mammalia</taxon>
        <taxon>Eutheria</taxon>
        <taxon>Euarchontoglires</taxon>
        <taxon>Glires</taxon>
        <taxon>Rodentia</taxon>
        <taxon>Myomorpha</taxon>
        <taxon>Muroidea</taxon>
        <taxon>Muridae</taxon>
        <taxon>Murinae</taxon>
        <taxon>Mus</taxon>
    </lineage>
</organism>
<evidence type="ECO:0000256" key="1">
    <source>
        <dbReference type="SAM" id="MobiDB-lite"/>
    </source>
</evidence>